<comment type="caution">
    <text evidence="2">The sequence shown here is derived from an EMBL/GenBank/DDBJ whole genome shotgun (WGS) entry which is preliminary data.</text>
</comment>
<gene>
    <name evidence="2" type="ORF">UV73_C0001G0236</name>
</gene>
<dbReference type="GO" id="GO:0005737">
    <property type="term" value="C:cytoplasm"/>
    <property type="evidence" value="ECO:0007669"/>
    <property type="project" value="TreeGrafter"/>
</dbReference>
<evidence type="ECO:0000256" key="1">
    <source>
        <dbReference type="PIRSR" id="PIRSR613078-2"/>
    </source>
</evidence>
<dbReference type="PANTHER" id="PTHR48100">
    <property type="entry name" value="BROAD-SPECIFICITY PHOSPHATASE YOR283W-RELATED"/>
    <property type="match status" value="1"/>
</dbReference>
<dbReference type="SMART" id="SM00855">
    <property type="entry name" value="PGAM"/>
    <property type="match status" value="1"/>
</dbReference>
<dbReference type="InterPro" id="IPR029033">
    <property type="entry name" value="His_PPase_superfam"/>
</dbReference>
<dbReference type="GO" id="GO:0016791">
    <property type="term" value="F:phosphatase activity"/>
    <property type="evidence" value="ECO:0007669"/>
    <property type="project" value="TreeGrafter"/>
</dbReference>
<reference evidence="2 3" key="1">
    <citation type="journal article" date="2015" name="Nature">
        <title>rRNA introns, odd ribosomes, and small enigmatic genomes across a large radiation of phyla.</title>
        <authorList>
            <person name="Brown C.T."/>
            <person name="Hug L.A."/>
            <person name="Thomas B.C."/>
            <person name="Sharon I."/>
            <person name="Castelle C.J."/>
            <person name="Singh A."/>
            <person name="Wilkins M.J."/>
            <person name="Williams K.H."/>
            <person name="Banfield J.F."/>
        </authorList>
    </citation>
    <scope>NUCLEOTIDE SEQUENCE [LARGE SCALE GENOMIC DNA]</scope>
</reference>
<dbReference type="PANTHER" id="PTHR48100:SF1">
    <property type="entry name" value="HISTIDINE PHOSPHATASE FAMILY PROTEIN-RELATED"/>
    <property type="match status" value="1"/>
</dbReference>
<feature type="binding site" evidence="1">
    <location>
        <position position="52"/>
    </location>
    <ligand>
        <name>substrate</name>
    </ligand>
</feature>
<dbReference type="CDD" id="cd07067">
    <property type="entry name" value="HP_PGM_like"/>
    <property type="match status" value="1"/>
</dbReference>
<dbReference type="Proteomes" id="UP000034894">
    <property type="component" value="Unassembled WGS sequence"/>
</dbReference>
<evidence type="ECO:0000313" key="2">
    <source>
        <dbReference type="EMBL" id="KKS98715.1"/>
    </source>
</evidence>
<dbReference type="InterPro" id="IPR050275">
    <property type="entry name" value="PGM_Phosphatase"/>
</dbReference>
<dbReference type="Gene3D" id="3.40.50.1240">
    <property type="entry name" value="Phosphoglycerate mutase-like"/>
    <property type="match status" value="1"/>
</dbReference>
<evidence type="ECO:0000313" key="3">
    <source>
        <dbReference type="Proteomes" id="UP000034894"/>
    </source>
</evidence>
<name>A0A0G1DLI4_9BACT</name>
<proteinExistence type="predicted"/>
<dbReference type="InterPro" id="IPR013078">
    <property type="entry name" value="His_Pase_superF_clade-1"/>
</dbReference>
<protein>
    <submittedName>
        <fullName evidence="2">Phosphoglycerate mutase</fullName>
    </submittedName>
</protein>
<dbReference type="Pfam" id="PF00300">
    <property type="entry name" value="His_Phos_1"/>
    <property type="match status" value="1"/>
</dbReference>
<accession>A0A0G1DLI4</accession>
<dbReference type="EMBL" id="LCFP01000001">
    <property type="protein sequence ID" value="KKS98715.1"/>
    <property type="molecule type" value="Genomic_DNA"/>
</dbReference>
<dbReference type="SUPFAM" id="SSF53254">
    <property type="entry name" value="Phosphoglycerate mutase-like"/>
    <property type="match status" value="1"/>
</dbReference>
<dbReference type="STRING" id="1618443.UV73_C0001G0236"/>
<sequence>MRHGEVHNPKRVLYGRQPRFGLSEKGRREAMLAASKLKKKDIDRIFTSPLLRTRQTGAIIAGTVGVKPRISGLLVEVDTIFENIPLTYYHEKIQTVLYAEENIKKGQESISVIAARMQRFVKRIAKKYPGEKILVVSHGDPIMIFNAYSRNKEFTWNFKRKHYLKTGCFLTVKIRDNLYKWEDEESE</sequence>
<dbReference type="AlphaFoldDB" id="A0A0G1DLI4"/>
<organism evidence="2 3">
    <name type="scientific">Candidatus Gottesmanbacteria bacterium GW2011_GWA2_43_14</name>
    <dbReference type="NCBI Taxonomy" id="1618443"/>
    <lineage>
        <taxon>Bacteria</taxon>
        <taxon>Candidatus Gottesmaniibacteriota</taxon>
    </lineage>
</organism>